<proteinExistence type="predicted"/>
<organism evidence="1 2">
    <name type="scientific">Xylaria curta</name>
    <dbReference type="NCBI Taxonomy" id="42375"/>
    <lineage>
        <taxon>Eukaryota</taxon>
        <taxon>Fungi</taxon>
        <taxon>Dikarya</taxon>
        <taxon>Ascomycota</taxon>
        <taxon>Pezizomycotina</taxon>
        <taxon>Sordariomycetes</taxon>
        <taxon>Xylariomycetidae</taxon>
        <taxon>Xylariales</taxon>
        <taxon>Xylariaceae</taxon>
        <taxon>Xylaria</taxon>
    </lineage>
</organism>
<sequence>MFQAFSRYTLGPYVTEFKSFPRSILYPTDFFSSQDETVQEIMGSFTSILENFLGVRRTEFSLADRWTESPPPEAEGKALQEYMNRVASLGVVENMQVAYLAEASYRPGTTLFITTAITNMITSEQIMSISLASASTYHHTCSGNGKNLGAKVTKSEREQSLEELKVFQDWFADNVLRTDEKCGSTAILILPVGPGIPIYRDIYLPPRGREGIDALSLGAFLSIPQIVLPIGQSEYKSRVSDRVEIHPVAGSIAGASGSDRMLIKLVEQALKKAGWPTQVTCGRYAFPLSEDDDGRSGN</sequence>
<evidence type="ECO:0000313" key="1">
    <source>
        <dbReference type="EMBL" id="KAJ2977834.1"/>
    </source>
</evidence>
<evidence type="ECO:0000313" key="2">
    <source>
        <dbReference type="Proteomes" id="UP001143856"/>
    </source>
</evidence>
<gene>
    <name evidence="1" type="ORF">NUW58_g7686</name>
</gene>
<comment type="caution">
    <text evidence="1">The sequence shown here is derived from an EMBL/GenBank/DDBJ whole genome shotgun (WGS) entry which is preliminary data.</text>
</comment>
<name>A0ACC1NFJ2_9PEZI</name>
<protein>
    <submittedName>
        <fullName evidence="1">Uncharacterized protein</fullName>
    </submittedName>
</protein>
<dbReference type="Proteomes" id="UP001143856">
    <property type="component" value="Unassembled WGS sequence"/>
</dbReference>
<keyword evidence="2" id="KW-1185">Reference proteome</keyword>
<dbReference type="EMBL" id="JAPDGR010002070">
    <property type="protein sequence ID" value="KAJ2977834.1"/>
    <property type="molecule type" value="Genomic_DNA"/>
</dbReference>
<reference evidence="1" key="1">
    <citation type="submission" date="2022-10" db="EMBL/GenBank/DDBJ databases">
        <title>Genome Sequence of Xylaria curta.</title>
        <authorList>
            <person name="Buettner E."/>
        </authorList>
    </citation>
    <scope>NUCLEOTIDE SEQUENCE</scope>
    <source>
        <strain evidence="1">Babe10</strain>
    </source>
</reference>
<accession>A0ACC1NFJ2</accession>